<evidence type="ECO:0000259" key="1">
    <source>
        <dbReference type="Pfam" id="PF12804"/>
    </source>
</evidence>
<dbReference type="AlphaFoldDB" id="A0A7I9YHT7"/>
<dbReference type="PANTHER" id="PTHR43777">
    <property type="entry name" value="MOLYBDENUM COFACTOR CYTIDYLYLTRANSFERASE"/>
    <property type="match status" value="1"/>
</dbReference>
<dbReference type="Gene3D" id="3.90.550.10">
    <property type="entry name" value="Spore Coat Polysaccharide Biosynthesis Protein SpsA, Chain A"/>
    <property type="match status" value="1"/>
</dbReference>
<comment type="caution">
    <text evidence="2">The sequence shown here is derived from an EMBL/GenBank/DDBJ whole genome shotgun (WGS) entry which is preliminary data.</text>
</comment>
<dbReference type="InterPro" id="IPR025877">
    <property type="entry name" value="MobA-like_NTP_Trfase"/>
</dbReference>
<dbReference type="SUPFAM" id="SSF53448">
    <property type="entry name" value="Nucleotide-diphospho-sugar transferases"/>
    <property type="match status" value="1"/>
</dbReference>
<evidence type="ECO:0000313" key="2">
    <source>
        <dbReference type="EMBL" id="GFG88179.1"/>
    </source>
</evidence>
<keyword evidence="3" id="KW-1185">Reference proteome</keyword>
<sequence length="204" mass="21537">MTVTGVVLAAGRSRRLGTPKQLLPYGNTTLLGATLDVARTVGFDQLIVTLGGAAETVRTIREQVPLHGAEVVTVEDSGTGCLASLRAALQRVDPRADGIVLMLGDQPGIDPVTISRVISMRGAGILVCHYTDGIGHPFWFSRNVFTELSALHGDKGVWKLIESGRHQVDELAVDGPVPPDVDTWDDYQRLLSGAGSASGSGVRA</sequence>
<dbReference type="CDD" id="cd04182">
    <property type="entry name" value="GT_2_like_f"/>
    <property type="match status" value="1"/>
</dbReference>
<dbReference type="PANTHER" id="PTHR43777:SF1">
    <property type="entry name" value="MOLYBDENUM COFACTOR CYTIDYLYLTRANSFERASE"/>
    <property type="match status" value="1"/>
</dbReference>
<dbReference type="Pfam" id="PF12804">
    <property type="entry name" value="NTP_transf_3"/>
    <property type="match status" value="1"/>
</dbReference>
<evidence type="ECO:0000313" key="3">
    <source>
        <dbReference type="Proteomes" id="UP000465360"/>
    </source>
</evidence>
<accession>A0A7I9YHT7</accession>
<gene>
    <name evidence="2" type="ORF">MBOU_02210</name>
</gene>
<dbReference type="GO" id="GO:0016779">
    <property type="term" value="F:nucleotidyltransferase activity"/>
    <property type="evidence" value="ECO:0007669"/>
    <property type="project" value="UniProtKB-ARBA"/>
</dbReference>
<reference evidence="2 3" key="1">
    <citation type="journal article" date="2019" name="Emerg. Microbes Infect.">
        <title>Comprehensive subspecies identification of 175 nontuberculous mycobacteria species based on 7547 genomic profiles.</title>
        <authorList>
            <person name="Matsumoto Y."/>
            <person name="Kinjo T."/>
            <person name="Motooka D."/>
            <person name="Nabeya D."/>
            <person name="Jung N."/>
            <person name="Uechi K."/>
            <person name="Horii T."/>
            <person name="Iida T."/>
            <person name="Fujita J."/>
            <person name="Nakamura S."/>
        </authorList>
    </citation>
    <scope>NUCLEOTIDE SEQUENCE [LARGE SCALE GENOMIC DNA]</scope>
    <source>
        <strain evidence="2 3">JCM 30725</strain>
    </source>
</reference>
<dbReference type="RefSeq" id="WP_163706797.1">
    <property type="nucleotide sequence ID" value="NZ_BLKZ01000001.1"/>
</dbReference>
<organism evidence="2 3">
    <name type="scientific">Mycobacterium bourgelatii</name>
    <dbReference type="NCBI Taxonomy" id="1273442"/>
    <lineage>
        <taxon>Bacteria</taxon>
        <taxon>Bacillati</taxon>
        <taxon>Actinomycetota</taxon>
        <taxon>Actinomycetes</taxon>
        <taxon>Mycobacteriales</taxon>
        <taxon>Mycobacteriaceae</taxon>
        <taxon>Mycobacterium</taxon>
    </lineage>
</organism>
<proteinExistence type="predicted"/>
<feature type="domain" description="MobA-like NTP transferase" evidence="1">
    <location>
        <begin position="5"/>
        <end position="164"/>
    </location>
</feature>
<protein>
    <recommendedName>
        <fullName evidence="1">MobA-like NTP transferase domain-containing protein</fullName>
    </recommendedName>
</protein>
<dbReference type="InterPro" id="IPR029044">
    <property type="entry name" value="Nucleotide-diphossugar_trans"/>
</dbReference>
<dbReference type="Proteomes" id="UP000465360">
    <property type="component" value="Unassembled WGS sequence"/>
</dbReference>
<name>A0A7I9YHT7_MYCBU</name>
<dbReference type="EMBL" id="BLKZ01000001">
    <property type="protein sequence ID" value="GFG88179.1"/>
    <property type="molecule type" value="Genomic_DNA"/>
</dbReference>